<dbReference type="Pfam" id="PF16263">
    <property type="entry name" value="DUF4917"/>
    <property type="match status" value="1"/>
</dbReference>
<evidence type="ECO:0000313" key="2">
    <source>
        <dbReference type="Proteomes" id="UP000095143"/>
    </source>
</evidence>
<evidence type="ECO:0000313" key="1">
    <source>
        <dbReference type="EMBL" id="OCX11245.1"/>
    </source>
</evidence>
<proteinExistence type="predicted"/>
<gene>
    <name evidence="1" type="ORF">BBI10_23890</name>
</gene>
<dbReference type="RefSeq" id="WP_065992328.1">
    <property type="nucleotide sequence ID" value="NZ_MDEN01000069.1"/>
</dbReference>
<name>A0A1C2D956_9PSED</name>
<dbReference type="OrthoDB" id="6953457at2"/>
<dbReference type="InterPro" id="IPR032581">
    <property type="entry name" value="DUF4917"/>
</dbReference>
<protein>
    <submittedName>
        <fullName evidence="1">DUF4917 domain-containing protein</fullName>
    </submittedName>
</protein>
<dbReference type="Proteomes" id="UP000095143">
    <property type="component" value="Unassembled WGS sequence"/>
</dbReference>
<dbReference type="EMBL" id="MDEN01000069">
    <property type="protein sequence ID" value="OCX11245.1"/>
    <property type="molecule type" value="Genomic_DNA"/>
</dbReference>
<reference evidence="1 2" key="1">
    <citation type="submission" date="2016-08" db="EMBL/GenBank/DDBJ databases">
        <title>Whole genome sequence of Pseudomonas graminis strain UASWS1507, a potential biological control agent for agriculture.</title>
        <authorList>
            <person name="Crovadore J."/>
            <person name="Calmin G."/>
            <person name="Chablais R."/>
            <person name="Cochard B."/>
            <person name="Lefort F."/>
        </authorList>
    </citation>
    <scope>NUCLEOTIDE SEQUENCE [LARGE SCALE GENOMIC DNA]</scope>
    <source>
        <strain evidence="1 2">UASWS1507</strain>
    </source>
</reference>
<sequence length="344" mass="38344">MMEFTDFDAELADWNTLQAATPCSGLLLGNGASLAVWKNFAYDSLFELAQTTRNKPLSATELALFKSMETENFEPVLSGLKVAMRVNAALTIGSSSPRNRYFAIKEALIHGIRSAHIPWRLMEAATIARISDALSRYQTVYSTNYDLLAYWAAMHGAQPFDDLFDDDAMFNLHRTDSHATRVLYLHGGMHLVKNFDGTARKLMSSESTLLGSFAINALEDVPLFVCEGRSDEKMKIIRGSDYLSFCHAQLAQHQGALCVFGHSLGKQDRHILNAILQARPKSIAISVLPRSDAFIQHQKRRYSELFEGQNIELTFFNATTHPLGDPTLAVPVARLKEALELKKS</sequence>
<accession>A0A1C2D956</accession>
<dbReference type="AlphaFoldDB" id="A0A1C2D956"/>
<comment type="caution">
    <text evidence="1">The sequence shown here is derived from an EMBL/GenBank/DDBJ whole genome shotgun (WGS) entry which is preliminary data.</text>
</comment>
<organism evidence="1 2">
    <name type="scientific">Pseudomonas graminis</name>
    <dbReference type="NCBI Taxonomy" id="158627"/>
    <lineage>
        <taxon>Bacteria</taxon>
        <taxon>Pseudomonadati</taxon>
        <taxon>Pseudomonadota</taxon>
        <taxon>Gammaproteobacteria</taxon>
        <taxon>Pseudomonadales</taxon>
        <taxon>Pseudomonadaceae</taxon>
        <taxon>Pseudomonas</taxon>
    </lineage>
</organism>